<evidence type="ECO:0000313" key="2">
    <source>
        <dbReference type="EMBL" id="KAK3204533.1"/>
    </source>
</evidence>
<proteinExistence type="predicted"/>
<dbReference type="PANTHER" id="PTHR33223">
    <property type="entry name" value="CCHC-TYPE DOMAIN-CONTAINING PROTEIN"/>
    <property type="match status" value="1"/>
</dbReference>
<dbReference type="EMBL" id="JANJYJ010000006">
    <property type="protein sequence ID" value="KAK3204533.1"/>
    <property type="molecule type" value="Genomic_DNA"/>
</dbReference>
<dbReference type="AlphaFoldDB" id="A0AAE0A741"/>
<evidence type="ECO:0000256" key="1">
    <source>
        <dbReference type="SAM" id="MobiDB-lite"/>
    </source>
</evidence>
<comment type="caution">
    <text evidence="2">The sequence shown here is derived from an EMBL/GenBank/DDBJ whole genome shotgun (WGS) entry which is preliminary data.</text>
</comment>
<accession>A0AAE0A741</accession>
<protein>
    <recommendedName>
        <fullName evidence="4">Retrotransposon gag domain-containing protein</fullName>
    </recommendedName>
</protein>
<dbReference type="Proteomes" id="UP001281410">
    <property type="component" value="Unassembled WGS sequence"/>
</dbReference>
<reference evidence="2" key="1">
    <citation type="journal article" date="2023" name="Plant J.">
        <title>Genome sequences and population genomics provide insights into the demographic history, inbreeding, and mutation load of two 'living fossil' tree species of Dipteronia.</title>
        <authorList>
            <person name="Feng Y."/>
            <person name="Comes H.P."/>
            <person name="Chen J."/>
            <person name="Zhu S."/>
            <person name="Lu R."/>
            <person name="Zhang X."/>
            <person name="Li P."/>
            <person name="Qiu J."/>
            <person name="Olsen K.M."/>
            <person name="Qiu Y."/>
        </authorList>
    </citation>
    <scope>NUCLEOTIDE SEQUENCE</scope>
    <source>
        <strain evidence="2">NBL</strain>
    </source>
</reference>
<name>A0AAE0A741_9ROSI</name>
<dbReference type="PANTHER" id="PTHR33223:SF11">
    <property type="entry name" value="ELEMENT PROTEIN, PUTATIVE-RELATED"/>
    <property type="match status" value="1"/>
</dbReference>
<evidence type="ECO:0000313" key="3">
    <source>
        <dbReference type="Proteomes" id="UP001281410"/>
    </source>
</evidence>
<evidence type="ECO:0008006" key="4">
    <source>
        <dbReference type="Google" id="ProtNLM"/>
    </source>
</evidence>
<organism evidence="2 3">
    <name type="scientific">Dipteronia sinensis</name>
    <dbReference type="NCBI Taxonomy" id="43782"/>
    <lineage>
        <taxon>Eukaryota</taxon>
        <taxon>Viridiplantae</taxon>
        <taxon>Streptophyta</taxon>
        <taxon>Embryophyta</taxon>
        <taxon>Tracheophyta</taxon>
        <taxon>Spermatophyta</taxon>
        <taxon>Magnoliopsida</taxon>
        <taxon>eudicotyledons</taxon>
        <taxon>Gunneridae</taxon>
        <taxon>Pentapetalae</taxon>
        <taxon>rosids</taxon>
        <taxon>malvids</taxon>
        <taxon>Sapindales</taxon>
        <taxon>Sapindaceae</taxon>
        <taxon>Hippocastanoideae</taxon>
        <taxon>Acereae</taxon>
        <taxon>Dipteronia</taxon>
    </lineage>
</organism>
<gene>
    <name evidence="2" type="ORF">Dsin_018579</name>
</gene>
<keyword evidence="3" id="KW-1185">Reference proteome</keyword>
<sequence>MKDYSRPIVNNHPLCNALDEAARNYELKSFHYNLLPAFHGLPNEDVLKFLREFYAAIQAFPNNRVTENQLRMRCIPHALKEKKTSEIRDKITNFFQGDQETFYEVWERYKILLFDCPQHGYHTHQLCQWFYDGLNDVSTVLVNNACGGSMTDKTPEDLQSIFEKLANNSHQKSSRRRKGIYEVDANTENSMQMSQMQKSIELLVNQVGQMRENRYMGCEQPGYDADVQMGGPRPSNLEEAQAMNNYNQGWEIPTSLGATIRVLGKKWRKNNQRQYNAGAQNSEYQPKNLSLEDTMKEFMQTTQQMLKETHQDYNVRFQNIDASIRKMELQIGQLAEANQKREQGKFPSHTEQAKAITILWNGFSKENSAPVEDEEFKVEKSKDTSKIHKSPNPYVPPVPFQPEFKETSSTNHSRRSTTYCQRTMLVCKPWK</sequence>
<feature type="region of interest" description="Disordered" evidence="1">
    <location>
        <begin position="380"/>
        <end position="416"/>
    </location>
</feature>